<dbReference type="AlphaFoldDB" id="A0A6A4PR43"/>
<dbReference type="OrthoDB" id="636522at2759"/>
<reference evidence="2" key="1">
    <citation type="journal article" date="2020" name="Nat. Commun.">
        <title>Genome sequence of the cluster root forming white lupin.</title>
        <authorList>
            <person name="Hufnagel B."/>
            <person name="Marques A."/>
            <person name="Soriano A."/>
            <person name="Marques L."/>
            <person name="Divol F."/>
            <person name="Doumas P."/>
            <person name="Sallet E."/>
            <person name="Mancinotti D."/>
            <person name="Carrere S."/>
            <person name="Marande W."/>
            <person name="Arribat S."/>
            <person name="Keller J."/>
            <person name="Huneau C."/>
            <person name="Blein T."/>
            <person name="Aime D."/>
            <person name="Laguerre M."/>
            <person name="Taylor J."/>
            <person name="Schubert V."/>
            <person name="Nelson M."/>
            <person name="Geu-Flores F."/>
            <person name="Crespi M."/>
            <person name="Gallardo-Guerrero K."/>
            <person name="Delaux P.-M."/>
            <person name="Salse J."/>
            <person name="Berges H."/>
            <person name="Guyot R."/>
            <person name="Gouzy J."/>
            <person name="Peret B."/>
        </authorList>
    </citation>
    <scope>NUCLEOTIDE SEQUENCE [LARGE SCALE GENOMIC DNA]</scope>
    <source>
        <strain evidence="2">cv. Amiga</strain>
    </source>
</reference>
<keyword evidence="2" id="KW-1185">Reference proteome</keyword>
<evidence type="ECO:0000313" key="1">
    <source>
        <dbReference type="EMBL" id="KAE9604101.1"/>
    </source>
</evidence>
<name>A0A6A4PR43_LUPAL</name>
<evidence type="ECO:0000313" key="2">
    <source>
        <dbReference type="Proteomes" id="UP000447434"/>
    </source>
</evidence>
<dbReference type="Proteomes" id="UP000447434">
    <property type="component" value="Chromosome 11"/>
</dbReference>
<proteinExistence type="predicted"/>
<protein>
    <submittedName>
        <fullName evidence="1">Uncharacterized protein</fullName>
    </submittedName>
</protein>
<organism evidence="1 2">
    <name type="scientific">Lupinus albus</name>
    <name type="common">White lupine</name>
    <name type="synonym">Lupinus termis</name>
    <dbReference type="NCBI Taxonomy" id="3870"/>
    <lineage>
        <taxon>Eukaryota</taxon>
        <taxon>Viridiplantae</taxon>
        <taxon>Streptophyta</taxon>
        <taxon>Embryophyta</taxon>
        <taxon>Tracheophyta</taxon>
        <taxon>Spermatophyta</taxon>
        <taxon>Magnoliopsida</taxon>
        <taxon>eudicotyledons</taxon>
        <taxon>Gunneridae</taxon>
        <taxon>Pentapetalae</taxon>
        <taxon>rosids</taxon>
        <taxon>fabids</taxon>
        <taxon>Fabales</taxon>
        <taxon>Fabaceae</taxon>
        <taxon>Papilionoideae</taxon>
        <taxon>50 kb inversion clade</taxon>
        <taxon>genistoids sensu lato</taxon>
        <taxon>core genistoids</taxon>
        <taxon>Genisteae</taxon>
        <taxon>Lupinus</taxon>
    </lineage>
</organism>
<dbReference type="EMBL" id="WOCE01000011">
    <property type="protein sequence ID" value="KAE9604101.1"/>
    <property type="molecule type" value="Genomic_DNA"/>
</dbReference>
<comment type="caution">
    <text evidence="1">The sequence shown here is derived from an EMBL/GenBank/DDBJ whole genome shotgun (WGS) entry which is preliminary data.</text>
</comment>
<gene>
    <name evidence="1" type="ORF">Lalb_Chr11g0067761</name>
</gene>
<sequence>MDQKHIEEQQNNRNKMKRKCNRNKGKKLLKCCCYPCYVASFMLKGIGRCMFVTCYPVLQCFGLDEHRHCHHIKHFDW</sequence>
<accession>A0A6A4PR43</accession>